<comment type="caution">
    <text evidence="1">The sequence shown here is derived from an EMBL/GenBank/DDBJ whole genome shotgun (WGS) entry which is preliminary data.</text>
</comment>
<dbReference type="Proteomes" id="UP000241247">
    <property type="component" value="Unassembled WGS sequence"/>
</dbReference>
<dbReference type="AlphaFoldDB" id="A0A2T5AHF5"/>
<keyword evidence="2" id="KW-1185">Reference proteome</keyword>
<protein>
    <submittedName>
        <fullName evidence="1">Uncharacterized protein</fullName>
    </submittedName>
</protein>
<accession>A0A2T5AHF5</accession>
<evidence type="ECO:0000313" key="2">
    <source>
        <dbReference type="Proteomes" id="UP000241247"/>
    </source>
</evidence>
<dbReference type="RefSeq" id="WP_170115987.1">
    <property type="nucleotide sequence ID" value="NZ_PZZZ01000019.1"/>
</dbReference>
<organism evidence="1 2">
    <name type="scientific">Mycoplana dimorpha</name>
    <dbReference type="NCBI Taxonomy" id="28320"/>
    <lineage>
        <taxon>Bacteria</taxon>
        <taxon>Pseudomonadati</taxon>
        <taxon>Pseudomonadota</taxon>
        <taxon>Alphaproteobacteria</taxon>
        <taxon>Hyphomicrobiales</taxon>
        <taxon>Rhizobiaceae</taxon>
        <taxon>Mycoplana</taxon>
    </lineage>
</organism>
<dbReference type="EMBL" id="PZZZ01000019">
    <property type="protein sequence ID" value="PTM86164.1"/>
    <property type="molecule type" value="Genomic_DNA"/>
</dbReference>
<feature type="non-terminal residue" evidence="1">
    <location>
        <position position="1"/>
    </location>
</feature>
<proteinExistence type="predicted"/>
<gene>
    <name evidence="1" type="ORF">C7449_1191</name>
</gene>
<evidence type="ECO:0000313" key="1">
    <source>
        <dbReference type="EMBL" id="PTM86164.1"/>
    </source>
</evidence>
<reference evidence="1 2" key="1">
    <citation type="submission" date="2018-04" db="EMBL/GenBank/DDBJ databases">
        <title>Genomic Encyclopedia of Type Strains, Phase IV (KMG-IV): sequencing the most valuable type-strain genomes for metagenomic binning, comparative biology and taxonomic classification.</title>
        <authorList>
            <person name="Goeker M."/>
        </authorList>
    </citation>
    <scope>NUCLEOTIDE SEQUENCE [LARGE SCALE GENOMIC DNA]</scope>
    <source>
        <strain evidence="1 2">DSM 7138</strain>
    </source>
</reference>
<name>A0A2T5AHF5_MYCDI</name>
<sequence length="277" mass="31661">VDLGVGAWHALFLAGDKTLLSLASRTSNLNPPRHSTLWHNSPEVEFGRLHNAIVAGETCSVHPSFNRSGGRFIQLICRRDRILRKRLTAWKTRTTIIVFLIMTFSINRSLEFKMTIGFTPDDYGINEPRNWKAARIFDDLVNGVTSPFATAESIDQLYGNGHSAWRDFRYAVRAYTTLNGTFVLVDDDHQCIVETINIDECDGEDVTTLHQHFARDATGRYIKRLSEQAPDVESVRLTMYRLPAADYTKKPWRYFWENGEYLGEQRIPLVVAAPKPR</sequence>